<keyword evidence="2" id="KW-1185">Reference proteome</keyword>
<dbReference type="CDD" id="cd00082">
    <property type="entry name" value="HisKA"/>
    <property type="match status" value="1"/>
</dbReference>
<reference evidence="1 2" key="1">
    <citation type="journal article" date="2019" name="Int. J. Syst. Evol. Microbiol.">
        <title>The Global Catalogue of Microorganisms (GCM) 10K type strain sequencing project: providing services to taxonomists for standard genome sequencing and annotation.</title>
        <authorList>
            <consortium name="The Broad Institute Genomics Platform"/>
            <consortium name="The Broad Institute Genome Sequencing Center for Infectious Disease"/>
            <person name="Wu L."/>
            <person name="Ma J."/>
        </authorList>
    </citation>
    <scope>NUCLEOTIDE SEQUENCE [LARGE SCALE GENOMIC DNA]</scope>
    <source>
        <strain evidence="1 2">CGMCC 1.15824</strain>
    </source>
</reference>
<comment type="caution">
    <text evidence="1">The sequence shown here is derived from an EMBL/GenBank/DDBJ whole genome shotgun (WGS) entry which is preliminary data.</text>
</comment>
<evidence type="ECO:0000313" key="2">
    <source>
        <dbReference type="Proteomes" id="UP001595925"/>
    </source>
</evidence>
<dbReference type="Proteomes" id="UP001595925">
    <property type="component" value="Unassembled WGS sequence"/>
</dbReference>
<organism evidence="1 2">
    <name type="scientific">Saliphagus infecundisoli</name>
    <dbReference type="NCBI Taxonomy" id="1849069"/>
    <lineage>
        <taxon>Archaea</taxon>
        <taxon>Methanobacteriati</taxon>
        <taxon>Methanobacteriota</taxon>
        <taxon>Stenosarchaea group</taxon>
        <taxon>Halobacteria</taxon>
        <taxon>Halobacteriales</taxon>
        <taxon>Natrialbaceae</taxon>
        <taxon>Saliphagus</taxon>
    </lineage>
</organism>
<dbReference type="EMBL" id="JBHSJG010000018">
    <property type="protein sequence ID" value="MFC4987242.1"/>
    <property type="molecule type" value="Genomic_DNA"/>
</dbReference>
<sequence>MTVIRDEETETLAYELRRRIAPILGNAELALDGAFGPVTDEQRDALEEIVGASEELGTVIAHAFEADGVAEVVESDDPLPAAPDSAPPVALSVDDGFDRLLVEQLERSGYEVLEGEPDGPHHAVVDCGVPTRADLEALRERAGREEVVGLTVVSTVDADSLPAPALGVSAIVSPTASERRLREVLSDLAGESTVALLGPVDDRFRETLTGVEEASVIEVDPRRSSVVLRN</sequence>
<dbReference type="InterPro" id="IPR003661">
    <property type="entry name" value="HisK_dim/P_dom"/>
</dbReference>
<protein>
    <submittedName>
        <fullName evidence="1">Uncharacterized protein</fullName>
    </submittedName>
</protein>
<dbReference type="RefSeq" id="WP_224828479.1">
    <property type="nucleotide sequence ID" value="NZ_JAIVEF010000007.1"/>
</dbReference>
<dbReference type="AlphaFoldDB" id="A0ABD5QCG8"/>
<gene>
    <name evidence="1" type="ORF">ACFPFO_05565</name>
</gene>
<name>A0ABD5QCG8_9EURY</name>
<proteinExistence type="predicted"/>
<evidence type="ECO:0000313" key="1">
    <source>
        <dbReference type="EMBL" id="MFC4987242.1"/>
    </source>
</evidence>
<accession>A0ABD5QCG8</accession>